<feature type="compositionally biased region" description="Polar residues" evidence="1">
    <location>
        <begin position="373"/>
        <end position="384"/>
    </location>
</feature>
<dbReference type="eggNOG" id="ENOG502S2E6">
    <property type="taxonomic scope" value="Eukaryota"/>
</dbReference>
<evidence type="ECO:0008006" key="4">
    <source>
        <dbReference type="Google" id="ProtNLM"/>
    </source>
</evidence>
<organism evidence="2 3">
    <name type="scientific">Gasterosteus aculeatus aculeatus</name>
    <name type="common">three-spined stickleback</name>
    <dbReference type="NCBI Taxonomy" id="481459"/>
    <lineage>
        <taxon>Eukaryota</taxon>
        <taxon>Metazoa</taxon>
        <taxon>Chordata</taxon>
        <taxon>Craniata</taxon>
        <taxon>Vertebrata</taxon>
        <taxon>Euteleostomi</taxon>
        <taxon>Actinopterygii</taxon>
        <taxon>Neopterygii</taxon>
        <taxon>Teleostei</taxon>
        <taxon>Neoteleostei</taxon>
        <taxon>Acanthomorphata</taxon>
        <taxon>Eupercaria</taxon>
        <taxon>Perciformes</taxon>
        <taxon>Cottioidei</taxon>
        <taxon>Gasterosteales</taxon>
        <taxon>Gasterosteidae</taxon>
        <taxon>Gasterosteus</taxon>
    </lineage>
</organism>
<feature type="region of interest" description="Disordered" evidence="1">
    <location>
        <begin position="149"/>
        <end position="168"/>
    </location>
</feature>
<feature type="region of interest" description="Disordered" evidence="1">
    <location>
        <begin position="557"/>
        <end position="584"/>
    </location>
</feature>
<feature type="region of interest" description="Disordered" evidence="1">
    <location>
        <begin position="470"/>
        <end position="490"/>
    </location>
</feature>
<dbReference type="Ensembl" id="ENSGACT00000011062.2">
    <property type="protein sequence ID" value="ENSGACP00000011039.2"/>
    <property type="gene ID" value="ENSGACG00000008347.2"/>
</dbReference>
<name>G3P0B6_GASAC</name>
<feature type="region of interest" description="Disordered" evidence="1">
    <location>
        <begin position="176"/>
        <end position="248"/>
    </location>
</feature>
<reference evidence="2" key="3">
    <citation type="submission" date="2025-09" db="UniProtKB">
        <authorList>
            <consortium name="Ensembl"/>
        </authorList>
    </citation>
    <scope>IDENTIFICATION</scope>
</reference>
<protein>
    <recommendedName>
        <fullName evidence="4">Tastin</fullName>
    </recommendedName>
</protein>
<keyword evidence="3" id="KW-1185">Reference proteome</keyword>
<dbReference type="InParanoid" id="G3P0B6"/>
<proteinExistence type="predicted"/>
<sequence>MLGCSFVSSIRCSSSRSSLLGVIMDSSPVLRQQSHNKMHRDIMRAKNEQNKMPAHPKPSKLLSAPHLSKQNIENQVPGPSEIGGKAPVRPGVSRLPVLARSLHLPTPSDFSQSHSRWEAKPLAGKTKKKKPCTRPVPFNLSQPKISRVATENHPTLSVSKSRTGTHAVQPDKNVCNARLKTPKPQPALLNRGVEPSKGTSNGKAEENPYIQTSGHSWPTPSAVSSNTLSSIPNNNMHQTSAASSAPPASSAEACLDTMSLLSLKDPVRTLHACQNVQPTTEGDKGENFQSDHAALLSVLRNEGVRATDVGSATPQSNAYNYLPQRVSVMKSRQKAGSTTGLIKSMQFSPDPAALQSILQNEGVKGGGPVGATPRNSTCPSGRGTSIYTAQRVPLRKNRAEATGGAAAIAVKETPLKTWTPRRVRDTRHQPMSAPKWLPSTQQSPYAATPGLRSGKANIRPHQEEIVQRLFDDQEDEQTPNVTEKDPETQAEPIPAQVTITRSHCAEKLEVCGVAGIEVQEDQRRLVGGQTFFQAPHRESVIFFSTGKTLSKAPIFEKQESSARRKQHDPALPVHKEVPPESVPTCGIEPPVARLHRDLVVQRICAPSPAVAMLRRRYPPLEELLMDEEVASFTSVSVAAAPGFLPLRPRCGNPLASTLTSKEAFTFVPIGFNPSPGGFPPRSCPLQER</sequence>
<feature type="compositionally biased region" description="Polar residues" evidence="1">
    <location>
        <begin position="152"/>
        <end position="166"/>
    </location>
</feature>
<dbReference type="Proteomes" id="UP000007635">
    <property type="component" value="Chromosome XII"/>
</dbReference>
<reference evidence="2" key="2">
    <citation type="submission" date="2025-08" db="UniProtKB">
        <authorList>
            <consortium name="Ensembl"/>
        </authorList>
    </citation>
    <scope>IDENTIFICATION</scope>
</reference>
<accession>G3P0B6</accession>
<feature type="compositionally biased region" description="Polar residues" evidence="1">
    <location>
        <begin position="209"/>
        <end position="239"/>
    </location>
</feature>
<evidence type="ECO:0000313" key="3">
    <source>
        <dbReference type="Proteomes" id="UP000007635"/>
    </source>
</evidence>
<dbReference type="AlphaFoldDB" id="G3P0B6"/>
<reference evidence="2 3" key="1">
    <citation type="journal article" date="2021" name="G3 (Bethesda)">
        <title>Improved contiguity of the threespine stickleback genome using long-read sequencing.</title>
        <authorList>
            <person name="Nath S."/>
            <person name="Shaw D.E."/>
            <person name="White M.A."/>
        </authorList>
    </citation>
    <scope>NUCLEOTIDE SEQUENCE [LARGE SCALE GENOMIC DNA]</scope>
    <source>
        <strain evidence="2 3">Lake Benthic</strain>
    </source>
</reference>
<dbReference type="Bgee" id="ENSGACG00000008347">
    <property type="expression patterns" value="Expressed in embryo and 5 other cell types or tissues"/>
</dbReference>
<evidence type="ECO:0000313" key="2">
    <source>
        <dbReference type="Ensembl" id="ENSGACP00000011039.2"/>
    </source>
</evidence>
<dbReference type="RefSeq" id="XP_040050123.1">
    <property type="nucleotide sequence ID" value="XM_040194189.1"/>
</dbReference>
<feature type="region of interest" description="Disordered" evidence="1">
    <location>
        <begin position="365"/>
        <end position="384"/>
    </location>
</feature>
<dbReference type="GeneID" id="120829780"/>
<evidence type="ECO:0000256" key="1">
    <source>
        <dbReference type="SAM" id="MobiDB-lite"/>
    </source>
</evidence>
<dbReference type="GeneTree" id="ENSGT00530000068920"/>
<dbReference type="STRING" id="69293.ENSGACP00000011039"/>